<dbReference type="Gene3D" id="2.20.200.10">
    <property type="entry name" value="Outer membrane efflux proteins (OEP)"/>
    <property type="match status" value="1"/>
</dbReference>
<dbReference type="Gene3D" id="1.20.1600.10">
    <property type="entry name" value="Outer membrane efflux proteins (OEP)"/>
    <property type="match status" value="1"/>
</dbReference>
<dbReference type="GO" id="GO:0005886">
    <property type="term" value="C:plasma membrane"/>
    <property type="evidence" value="ECO:0007669"/>
    <property type="project" value="UniProtKB-SubCell"/>
</dbReference>
<evidence type="ECO:0000313" key="4">
    <source>
        <dbReference type="Proteomes" id="UP001143545"/>
    </source>
</evidence>
<dbReference type="EMBL" id="BRVP01000014">
    <property type="protein sequence ID" value="GLB53080.1"/>
    <property type="molecule type" value="Genomic_DNA"/>
</dbReference>
<dbReference type="InterPro" id="IPR010131">
    <property type="entry name" value="MdtP/NodT-like"/>
</dbReference>
<name>A0A9W6B5S4_9FLAO</name>
<keyword evidence="2" id="KW-0449">Lipoprotein</keyword>
<keyword evidence="2" id="KW-1134">Transmembrane beta strand</keyword>
<dbReference type="PROSITE" id="PS51257">
    <property type="entry name" value="PROKAR_LIPOPROTEIN"/>
    <property type="match status" value="1"/>
</dbReference>
<dbReference type="NCBIfam" id="TIGR01845">
    <property type="entry name" value="outer_NodT"/>
    <property type="match status" value="1"/>
</dbReference>
<dbReference type="PANTHER" id="PTHR30203">
    <property type="entry name" value="OUTER MEMBRANE CATION EFFLUX PROTEIN"/>
    <property type="match status" value="1"/>
</dbReference>
<dbReference type="SUPFAM" id="SSF56954">
    <property type="entry name" value="Outer membrane efflux proteins (OEP)"/>
    <property type="match status" value="1"/>
</dbReference>
<gene>
    <name evidence="3" type="ORF">NBRC110019_21200</name>
</gene>
<evidence type="ECO:0000256" key="1">
    <source>
        <dbReference type="ARBA" id="ARBA00007613"/>
    </source>
</evidence>
<keyword evidence="2" id="KW-0564">Palmitate</keyword>
<dbReference type="InterPro" id="IPR003423">
    <property type="entry name" value="OMP_efflux"/>
</dbReference>
<keyword evidence="2" id="KW-0812">Transmembrane</keyword>
<organism evidence="3 4">
    <name type="scientific">Neptunitalea chrysea</name>
    <dbReference type="NCBI Taxonomy" id="1647581"/>
    <lineage>
        <taxon>Bacteria</taxon>
        <taxon>Pseudomonadati</taxon>
        <taxon>Bacteroidota</taxon>
        <taxon>Flavobacteriia</taxon>
        <taxon>Flavobacteriales</taxon>
        <taxon>Flavobacteriaceae</taxon>
        <taxon>Neptunitalea</taxon>
    </lineage>
</organism>
<keyword evidence="4" id="KW-1185">Reference proteome</keyword>
<keyword evidence="2" id="KW-0472">Membrane</keyword>
<comment type="caution">
    <text evidence="3">The sequence shown here is derived from an EMBL/GenBank/DDBJ whole genome shotgun (WGS) entry which is preliminary data.</text>
</comment>
<sequence length="475" mass="52963">MKFIKNKNIWIRTALIAVLTVTLQSCFVAKDYQRPEFEETTNLYRTDELPADSTSLADVSWKELFTDPHLAGYIERGLENNIDIRVALQQINAAQAYLKQGKSGYFPTITAGPNFTRSYISENGQQGAMLSSLGVDHLDQYELSADLSWEADIWGKIRSNKRAYEATYLQSVAAHKAVKTALIAQIATTYYTLVSLDEQLRITEQTVATRTQSVETIKALKEAGQQNQVAVDQTAAQLYSAQALVVDLKNTIFQAENTLAILLGETPQHYERGTLENETITTELKVGVPAELLRNRPDVIAAEYGLINTFELTNVAKSNFYPSLTLTASGGLQSLTFDNWFTGNSFFATLVGGITQPIFNKRQIKTQYEVAQSQQEQSLLNFKQTLLTAGKEVSESLYTYNAEVEKYGYLNLQVQALQNAETNSEELLNNGYATYLDLLTARESRLSAELNLIDSKLQQLLAVVNLYEALGGGWQ</sequence>
<accession>A0A9W6B5S4</accession>
<dbReference type="AlphaFoldDB" id="A0A9W6B5S4"/>
<dbReference type="PANTHER" id="PTHR30203:SF33">
    <property type="entry name" value="BLR4455 PROTEIN"/>
    <property type="match status" value="1"/>
</dbReference>
<comment type="similarity">
    <text evidence="1 2">Belongs to the outer membrane factor (OMF) (TC 1.B.17) family.</text>
</comment>
<protein>
    <submittedName>
        <fullName evidence="3">Multidrug resistance protein</fullName>
    </submittedName>
</protein>
<dbReference type="Proteomes" id="UP001143545">
    <property type="component" value="Unassembled WGS sequence"/>
</dbReference>
<proteinExistence type="inferred from homology"/>
<reference evidence="3" key="1">
    <citation type="submission" date="2022-07" db="EMBL/GenBank/DDBJ databases">
        <title>Taxonomy of Novel Oxalotrophic and Methylotrophic Bacteria.</title>
        <authorList>
            <person name="Sahin N."/>
            <person name="Tani A."/>
        </authorList>
    </citation>
    <scope>NUCLEOTIDE SEQUENCE</scope>
    <source>
        <strain evidence="3">AM327</strain>
    </source>
</reference>
<comment type="subcellular location">
    <subcellularLocation>
        <location evidence="2">Cell membrane</location>
        <topology evidence="2">Lipid-anchor</topology>
    </subcellularLocation>
</comment>
<dbReference type="RefSeq" id="WP_281754760.1">
    <property type="nucleotide sequence ID" value="NZ_BRVP01000014.1"/>
</dbReference>
<dbReference type="GO" id="GO:0015562">
    <property type="term" value="F:efflux transmembrane transporter activity"/>
    <property type="evidence" value="ECO:0007669"/>
    <property type="project" value="InterPro"/>
</dbReference>
<evidence type="ECO:0000256" key="2">
    <source>
        <dbReference type="RuleBase" id="RU362097"/>
    </source>
</evidence>
<evidence type="ECO:0000313" key="3">
    <source>
        <dbReference type="EMBL" id="GLB53080.1"/>
    </source>
</evidence>
<dbReference type="Pfam" id="PF02321">
    <property type="entry name" value="OEP"/>
    <property type="match status" value="2"/>
</dbReference>